<dbReference type="InterPro" id="IPR012171">
    <property type="entry name" value="Fatty_acid_desaturase"/>
</dbReference>
<dbReference type="InterPro" id="IPR005804">
    <property type="entry name" value="FA_desaturase_dom"/>
</dbReference>
<feature type="domain" description="Fatty acid desaturase" evidence="7">
    <location>
        <begin position="118"/>
        <end position="360"/>
    </location>
</feature>
<sequence length="382" mass="42936">MTSLSTSTVPGQHPAFRHTVTDFESSTFPSSLSSVDANQAKPTHGRLLDIYGNEFTPPDFTIKDIRDAIPKHCFERSTFKGYIYILRDMICLVTTFTIFYNFVTPEYILSTPVRALLWGLYTTLQGLFGTGLWVIAHECGHQAFSESRLINDATGWVLHSALLIPYFSWQISHGKHHKATGNMERDMVFVPRTREQHATRIGRIAYELSKLTEETPAYTLLRLVIKQLGEGRGKGKKNGLGGGVNHFDPQSPIYKAKQAKLIILITLSVRLICLSGMAFPISRLTTGLHTDPTLPHYIADEWNFVCGAAATINRDIGFIGRYLLYGIIETHILYHYVSTIPFYNADEALKAIRPVIGDYYCANTKDGAWGFICALWISAWMC</sequence>
<evidence type="ECO:0000256" key="5">
    <source>
        <dbReference type="ARBA" id="ARBA00023136"/>
    </source>
</evidence>
<dbReference type="EMBL" id="JH657978">
    <property type="protein sequence ID" value="EXM17994.1"/>
    <property type="molecule type" value="Genomic_DNA"/>
</dbReference>
<evidence type="ECO:0000313" key="9">
    <source>
        <dbReference type="EMBL" id="EXM17994.1"/>
    </source>
</evidence>
<comment type="similarity">
    <text evidence="3">Belongs to the fatty acid desaturase type 1 family.</text>
</comment>
<comment type="subcellular location">
    <subcellularLocation>
        <location evidence="1">Membrane</location>
    </subcellularLocation>
</comment>
<dbReference type="InterPro" id="IPR021863">
    <property type="entry name" value="FAS_N"/>
</dbReference>
<evidence type="ECO:0000256" key="6">
    <source>
        <dbReference type="SAM" id="Phobius"/>
    </source>
</evidence>
<keyword evidence="4" id="KW-0560">Oxidoreductase</keyword>
<dbReference type="GO" id="GO:0006629">
    <property type="term" value="P:lipid metabolic process"/>
    <property type="evidence" value="ECO:0007669"/>
    <property type="project" value="InterPro"/>
</dbReference>
<feature type="transmembrane region" description="Helical" evidence="6">
    <location>
        <begin position="115"/>
        <end position="136"/>
    </location>
</feature>
<evidence type="ECO:0000256" key="1">
    <source>
        <dbReference type="ARBA" id="ARBA00004370"/>
    </source>
</evidence>
<evidence type="ECO:0000259" key="8">
    <source>
        <dbReference type="Pfam" id="PF11960"/>
    </source>
</evidence>
<dbReference type="Pfam" id="PF00487">
    <property type="entry name" value="FA_desaturase"/>
    <property type="match status" value="1"/>
</dbReference>
<dbReference type="HOGENOM" id="CLU_033094_0_0_1"/>
<accession>X0KWJ2</accession>
<reference evidence="9" key="1">
    <citation type="submission" date="2011-11" db="EMBL/GenBank/DDBJ databases">
        <title>The Genome Sequence of Fusarium oxysporum Cotton.</title>
        <authorList>
            <consortium name="The Broad Institute Genome Sequencing Platform"/>
            <person name="Ma L.-J."/>
            <person name="Gale L.R."/>
            <person name="Schwartz D.C."/>
            <person name="Zhou S."/>
            <person name="Corby-Kistler H."/>
            <person name="Young S.K."/>
            <person name="Zeng Q."/>
            <person name="Gargeya S."/>
            <person name="Fitzgerald M."/>
            <person name="Haas B."/>
            <person name="Abouelleil A."/>
            <person name="Alvarado L."/>
            <person name="Arachchi H.M."/>
            <person name="Berlin A."/>
            <person name="Brown A."/>
            <person name="Chapman S.B."/>
            <person name="Chen Z."/>
            <person name="Dunbar C."/>
            <person name="Freedman E."/>
            <person name="Gearin G."/>
            <person name="Goldberg J."/>
            <person name="Griggs A."/>
            <person name="Gujja S."/>
            <person name="Heiman D."/>
            <person name="Howarth C."/>
            <person name="Larson L."/>
            <person name="Lui A."/>
            <person name="MacDonald P.J.P."/>
            <person name="Montmayeur A."/>
            <person name="Murphy C."/>
            <person name="Neiman D."/>
            <person name="Pearson M."/>
            <person name="Priest M."/>
            <person name="Roberts A."/>
            <person name="Saif S."/>
            <person name="Shea T."/>
            <person name="Shenoy N."/>
            <person name="Sisk P."/>
            <person name="Stolte C."/>
            <person name="Sykes S."/>
            <person name="Wortman J."/>
            <person name="Nusbaum C."/>
            <person name="Birren B."/>
        </authorList>
    </citation>
    <scope>NUCLEOTIDE SEQUENCE [LARGE SCALE GENOMIC DNA]</scope>
    <source>
        <strain evidence="9">25433</strain>
    </source>
</reference>
<evidence type="ECO:0000256" key="2">
    <source>
        <dbReference type="ARBA" id="ARBA00005189"/>
    </source>
</evidence>
<feature type="transmembrane region" description="Helical" evidence="6">
    <location>
        <begin position="81"/>
        <end position="103"/>
    </location>
</feature>
<keyword evidence="5 6" id="KW-0472">Membrane</keyword>
<dbReference type="PANTHER" id="PTHR32100">
    <property type="entry name" value="OMEGA-6 FATTY ACID DESATURASE, CHLOROPLASTIC"/>
    <property type="match status" value="1"/>
</dbReference>
<comment type="pathway">
    <text evidence="2">Lipid metabolism.</text>
</comment>
<keyword evidence="6" id="KW-0812">Transmembrane</keyword>
<reference evidence="9" key="2">
    <citation type="submission" date="2012-05" db="EMBL/GenBank/DDBJ databases">
        <title>The Genome Annotation of Fusarium oxysporum Cotton.</title>
        <authorList>
            <consortium name="The Broad Institute Genomics Platform"/>
            <person name="Ma L.-J."/>
            <person name="Corby-Kistler H."/>
            <person name="Broz K."/>
            <person name="Gale L.R."/>
            <person name="Jonkers W."/>
            <person name="O'Donnell K."/>
            <person name="Ploetz R."/>
            <person name="Steinberg C."/>
            <person name="Schwartz D.C."/>
            <person name="VanEtten H."/>
            <person name="Zhou S."/>
            <person name="Young S.K."/>
            <person name="Zeng Q."/>
            <person name="Gargeya S."/>
            <person name="Fitzgerald M."/>
            <person name="Abouelleil A."/>
            <person name="Alvarado L."/>
            <person name="Chapman S.B."/>
            <person name="Gainer-Dewar J."/>
            <person name="Goldberg J."/>
            <person name="Griggs A."/>
            <person name="Gujja S."/>
            <person name="Hansen M."/>
            <person name="Howarth C."/>
            <person name="Imamovic A."/>
            <person name="Ireland A."/>
            <person name="Larimer J."/>
            <person name="McCowan C."/>
            <person name="Murphy C."/>
            <person name="Pearson M."/>
            <person name="Poon T.W."/>
            <person name="Priest M."/>
            <person name="Roberts A."/>
            <person name="Saif S."/>
            <person name="Shea T."/>
            <person name="Sykes S."/>
            <person name="Wortman J."/>
            <person name="Nusbaum C."/>
            <person name="Birren B."/>
        </authorList>
    </citation>
    <scope>NUCLEOTIDE SEQUENCE</scope>
    <source>
        <strain evidence="9">25433</strain>
    </source>
</reference>
<evidence type="ECO:0000256" key="4">
    <source>
        <dbReference type="ARBA" id="ARBA00023002"/>
    </source>
</evidence>
<dbReference type="GO" id="GO:0016020">
    <property type="term" value="C:membrane"/>
    <property type="evidence" value="ECO:0007669"/>
    <property type="project" value="UniProtKB-SubCell"/>
</dbReference>
<dbReference type="GO" id="GO:0016717">
    <property type="term" value="F:oxidoreductase activity, acting on paired donors, with oxidation of a pair of donors resulting in the reduction of molecular oxygen to two molecules of water"/>
    <property type="evidence" value="ECO:0007669"/>
    <property type="project" value="InterPro"/>
</dbReference>
<gene>
    <name evidence="9" type="ORF">FOTG_13846</name>
</gene>
<protein>
    <submittedName>
        <fullName evidence="9">Omega-6 fatty acid desaturase (Delta-12 desaturase)</fullName>
    </submittedName>
</protein>
<dbReference type="OrthoDB" id="1461976at2759"/>
<feature type="domain" description="Fatty acid desaturase N-terminal" evidence="8">
    <location>
        <begin position="56"/>
        <end position="92"/>
    </location>
</feature>
<evidence type="ECO:0000259" key="7">
    <source>
        <dbReference type="Pfam" id="PF00487"/>
    </source>
</evidence>
<name>X0KWJ2_FUSOX</name>
<dbReference type="Pfam" id="PF11960">
    <property type="entry name" value="DUF3474"/>
    <property type="match status" value="1"/>
</dbReference>
<dbReference type="Proteomes" id="UP000030701">
    <property type="component" value="Unassembled WGS sequence"/>
</dbReference>
<evidence type="ECO:0000256" key="3">
    <source>
        <dbReference type="ARBA" id="ARBA00009295"/>
    </source>
</evidence>
<keyword evidence="6" id="KW-1133">Transmembrane helix</keyword>
<dbReference type="AlphaFoldDB" id="X0KWJ2"/>
<proteinExistence type="inferred from homology"/>
<dbReference type="CDD" id="cd03507">
    <property type="entry name" value="Delta12-FADS-like"/>
    <property type="match status" value="1"/>
</dbReference>
<organism evidence="9">
    <name type="scientific">Fusarium oxysporum f. sp. vasinfectum 25433</name>
    <dbReference type="NCBI Taxonomy" id="1089449"/>
    <lineage>
        <taxon>Eukaryota</taxon>
        <taxon>Fungi</taxon>
        <taxon>Dikarya</taxon>
        <taxon>Ascomycota</taxon>
        <taxon>Pezizomycotina</taxon>
        <taxon>Sordariomycetes</taxon>
        <taxon>Hypocreomycetidae</taxon>
        <taxon>Hypocreales</taxon>
        <taxon>Nectriaceae</taxon>
        <taxon>Fusarium</taxon>
        <taxon>Fusarium oxysporum species complex</taxon>
    </lineage>
</organism>